<protein>
    <submittedName>
        <fullName evidence="5">Chemotaxis protein</fullName>
    </submittedName>
</protein>
<dbReference type="GO" id="GO:0020037">
    <property type="term" value="F:heme binding"/>
    <property type="evidence" value="ECO:0007669"/>
    <property type="project" value="InterPro"/>
</dbReference>
<organism evidence="5 6">
    <name type="scientific">Pararhizobium polonicum</name>
    <dbReference type="NCBI Taxonomy" id="1612624"/>
    <lineage>
        <taxon>Bacteria</taxon>
        <taxon>Pseudomonadati</taxon>
        <taxon>Pseudomonadota</taxon>
        <taxon>Alphaproteobacteria</taxon>
        <taxon>Hyphomicrobiales</taxon>
        <taxon>Rhizobiaceae</taxon>
        <taxon>Rhizobium/Agrobacterium group</taxon>
        <taxon>Pararhizobium</taxon>
    </lineage>
</organism>
<dbReference type="InterPro" id="IPR044398">
    <property type="entry name" value="Globin-sensor_dom"/>
</dbReference>
<dbReference type="PROSITE" id="PS50111">
    <property type="entry name" value="CHEMOTAXIS_TRANSDUC_2"/>
    <property type="match status" value="1"/>
</dbReference>
<gene>
    <name evidence="5" type="ORF">ADU59_11640</name>
</gene>
<sequence length="504" mass="54276">MSAPVSTTKHLNERLDFVGLVGDERDALVRARPTISASLDGALDKFYQKATVNPETAKFFSSDAHVKSAKNRQVRHWDQIASGAFDEKYVEAVTSIGKTHARLGLEPRWYIGGYALIMESIIKAVVEKHLDGFLYRKKAKDISIEVTAIMKAAFVDMDYAISVYLEALQEQRAIGEAERQALALQQDEALSALDRSLTGLAGGDLTAMLGAALAPQFDGLKSNFNSALGTLDEALGSIVLAADETSGNAGELVTAVDDMARRTEQQAASLEQTAAALEEITTISKETAVRTEEVRRVVGHATEEARKSGAVVEQAVSAMSAIEESSRKITQIISVIDQISFQTNLLALNAGVEAARAGEAGKGFAVVAQEVRELAQKSADAAKEIKGLIDKSFEDVLMGVSLVNRTGDALRTIGEQVTHINGHIDAIAGSAREQAIGITEINTAVTGMDQMTQQNAAMVEQTNAATLNLMRVSTTLKGLADQFTVSQRRRVPEATRRQPERRYA</sequence>
<evidence type="ECO:0000313" key="5">
    <source>
        <dbReference type="EMBL" id="OBZ95240.1"/>
    </source>
</evidence>
<name>A0A1C7P1Z9_9HYPH</name>
<reference evidence="5 6" key="1">
    <citation type="journal article" date="2016" name="Syst. Appl. Microbiol.">
        <title>Pararhizobium polonicum sp. nov. isolated from tumors on stone fruit rootstocks.</title>
        <authorList>
            <person name="Pulawska J."/>
            <person name="Kuzmanovic N."/>
            <person name="Willems A."/>
            <person name="Pothier J.F."/>
        </authorList>
    </citation>
    <scope>NUCLEOTIDE SEQUENCE [LARGE SCALE GENOMIC DNA]</scope>
    <source>
        <strain evidence="5 6">F5.1</strain>
    </source>
</reference>
<feature type="domain" description="Methyl-accepting transducer" evidence="4">
    <location>
        <begin position="241"/>
        <end position="470"/>
    </location>
</feature>
<dbReference type="InterPro" id="IPR051310">
    <property type="entry name" value="MCP_chemotaxis"/>
</dbReference>
<dbReference type="SMART" id="SM00283">
    <property type="entry name" value="MA"/>
    <property type="match status" value="1"/>
</dbReference>
<keyword evidence="3" id="KW-0807">Transducer</keyword>
<dbReference type="GO" id="GO:0006935">
    <property type="term" value="P:chemotaxis"/>
    <property type="evidence" value="ECO:0007669"/>
    <property type="project" value="UniProtKB-KW"/>
</dbReference>
<keyword evidence="6" id="KW-1185">Reference proteome</keyword>
<dbReference type="AlphaFoldDB" id="A0A1C7P1Z9"/>
<keyword evidence="1" id="KW-0145">Chemotaxis</keyword>
<dbReference type="SUPFAM" id="SSF58104">
    <property type="entry name" value="Methyl-accepting chemotaxis protein (MCP) signaling domain"/>
    <property type="match status" value="1"/>
</dbReference>
<dbReference type="Pfam" id="PF00015">
    <property type="entry name" value="MCPsignal"/>
    <property type="match status" value="1"/>
</dbReference>
<dbReference type="OrthoDB" id="266313at2"/>
<dbReference type="SUPFAM" id="SSF46458">
    <property type="entry name" value="Globin-like"/>
    <property type="match status" value="1"/>
</dbReference>
<dbReference type="InterPro" id="IPR012292">
    <property type="entry name" value="Globin/Proto"/>
</dbReference>
<dbReference type="Pfam" id="PF11563">
    <property type="entry name" value="Protoglobin"/>
    <property type="match status" value="1"/>
</dbReference>
<dbReference type="GO" id="GO:0019825">
    <property type="term" value="F:oxygen binding"/>
    <property type="evidence" value="ECO:0007669"/>
    <property type="project" value="InterPro"/>
</dbReference>
<evidence type="ECO:0000256" key="3">
    <source>
        <dbReference type="PROSITE-ProRule" id="PRU00284"/>
    </source>
</evidence>
<evidence type="ECO:0000256" key="1">
    <source>
        <dbReference type="ARBA" id="ARBA00022500"/>
    </source>
</evidence>
<dbReference type="InterPro" id="IPR009050">
    <property type="entry name" value="Globin-like_sf"/>
</dbReference>
<dbReference type="CDD" id="cd01068">
    <property type="entry name" value="globin_sensor"/>
    <property type="match status" value="1"/>
</dbReference>
<evidence type="ECO:0000313" key="6">
    <source>
        <dbReference type="Proteomes" id="UP000093111"/>
    </source>
</evidence>
<dbReference type="CDD" id="cd11386">
    <property type="entry name" value="MCP_signal"/>
    <property type="match status" value="1"/>
</dbReference>
<dbReference type="EMBL" id="LGLV01000007">
    <property type="protein sequence ID" value="OBZ95240.1"/>
    <property type="molecule type" value="Genomic_DNA"/>
</dbReference>
<dbReference type="InterPro" id="IPR039379">
    <property type="entry name" value="Protoglobin_sensor_dom"/>
</dbReference>
<comment type="caution">
    <text evidence="5">The sequence shown here is derived from an EMBL/GenBank/DDBJ whole genome shotgun (WGS) entry which is preliminary data.</text>
</comment>
<dbReference type="PATRIC" id="fig|1612624.7.peg.4209"/>
<dbReference type="Proteomes" id="UP000093111">
    <property type="component" value="Unassembled WGS sequence"/>
</dbReference>
<evidence type="ECO:0000256" key="2">
    <source>
        <dbReference type="ARBA" id="ARBA00029447"/>
    </source>
</evidence>
<dbReference type="Gene3D" id="1.10.287.950">
    <property type="entry name" value="Methyl-accepting chemotaxis protein"/>
    <property type="match status" value="1"/>
</dbReference>
<dbReference type="RefSeq" id="WP_068954290.1">
    <property type="nucleotide sequence ID" value="NZ_LGLV01000007.1"/>
</dbReference>
<dbReference type="GO" id="GO:0016020">
    <property type="term" value="C:membrane"/>
    <property type="evidence" value="ECO:0007669"/>
    <property type="project" value="InterPro"/>
</dbReference>
<dbReference type="PRINTS" id="PR00260">
    <property type="entry name" value="CHEMTRNSDUCR"/>
</dbReference>
<dbReference type="PANTHER" id="PTHR43531:SF11">
    <property type="entry name" value="METHYL-ACCEPTING CHEMOTAXIS PROTEIN 3"/>
    <property type="match status" value="1"/>
</dbReference>
<dbReference type="GO" id="GO:0007165">
    <property type="term" value="P:signal transduction"/>
    <property type="evidence" value="ECO:0007669"/>
    <property type="project" value="UniProtKB-KW"/>
</dbReference>
<dbReference type="GO" id="GO:0004888">
    <property type="term" value="F:transmembrane signaling receptor activity"/>
    <property type="evidence" value="ECO:0007669"/>
    <property type="project" value="InterPro"/>
</dbReference>
<dbReference type="InterPro" id="IPR004089">
    <property type="entry name" value="MCPsignal_dom"/>
</dbReference>
<dbReference type="Gene3D" id="1.10.490.10">
    <property type="entry name" value="Globins"/>
    <property type="match status" value="1"/>
</dbReference>
<evidence type="ECO:0000259" key="4">
    <source>
        <dbReference type="PROSITE" id="PS50111"/>
    </source>
</evidence>
<dbReference type="InterPro" id="IPR004090">
    <property type="entry name" value="Chemotax_Me-accpt_rcpt"/>
</dbReference>
<comment type="similarity">
    <text evidence="2">Belongs to the methyl-accepting chemotaxis (MCP) protein family.</text>
</comment>
<accession>A0A1C7P1Z9</accession>
<dbReference type="STRING" id="1612624.ADU59_11640"/>
<proteinExistence type="inferred from homology"/>
<dbReference type="PANTHER" id="PTHR43531">
    <property type="entry name" value="PROTEIN ICFG"/>
    <property type="match status" value="1"/>
</dbReference>